<sequence>MSSIQVADQTFVAAPPERIAEEIAAPDRWRVWWPDLVLTVREDRAEKGIRWVVSGPLDGTMEVWIEPVLDGAVLHYFLHCEPAADAAGTGRGPDLAEMNHQRRLQGKVMTFEVKRRLEAGRPAGEPPRF</sequence>
<reference evidence="1" key="1">
    <citation type="submission" date="2022-10" db="EMBL/GenBank/DDBJ databases">
        <title>Rhodococcus ferula Z13 complete genome.</title>
        <authorList>
            <person name="Long X."/>
            <person name="Zang M."/>
        </authorList>
    </citation>
    <scope>NUCLEOTIDE SEQUENCE</scope>
    <source>
        <strain evidence="1">Z13</strain>
    </source>
</reference>
<accession>A0ACD4DCV1</accession>
<name>A0ACD4DCV1_9NOCA</name>
<gene>
    <name evidence="1" type="ORF">OED52_12335</name>
</gene>
<dbReference type="EMBL" id="CP107551">
    <property type="protein sequence ID" value="UYP17488.1"/>
    <property type="molecule type" value="Genomic_DNA"/>
</dbReference>
<keyword evidence="2" id="KW-1185">Reference proteome</keyword>
<organism evidence="1 2">
    <name type="scientific">Rhodococcus sacchari</name>
    <dbReference type="NCBI Taxonomy" id="2962047"/>
    <lineage>
        <taxon>Bacteria</taxon>
        <taxon>Bacillati</taxon>
        <taxon>Actinomycetota</taxon>
        <taxon>Actinomycetes</taxon>
        <taxon>Mycobacteriales</taxon>
        <taxon>Nocardiaceae</taxon>
        <taxon>Rhodococcus</taxon>
    </lineage>
</organism>
<dbReference type="Proteomes" id="UP001156484">
    <property type="component" value="Chromosome"/>
</dbReference>
<proteinExistence type="predicted"/>
<evidence type="ECO:0000313" key="1">
    <source>
        <dbReference type="EMBL" id="UYP17488.1"/>
    </source>
</evidence>
<protein>
    <submittedName>
        <fullName evidence="1">Polyketide cyclase / dehydrase and lipid transport</fullName>
    </submittedName>
</protein>
<evidence type="ECO:0000313" key="2">
    <source>
        <dbReference type="Proteomes" id="UP001156484"/>
    </source>
</evidence>